<evidence type="ECO:0000256" key="15">
    <source>
        <dbReference type="SAM" id="Coils"/>
    </source>
</evidence>
<gene>
    <name evidence="13" type="primary">atpF</name>
    <name evidence="16" type="ORF">CAAU_0370</name>
</gene>
<evidence type="ECO:0000256" key="13">
    <source>
        <dbReference type="HAMAP-Rule" id="MF_01398"/>
    </source>
</evidence>
<dbReference type="GO" id="GO:0016787">
    <property type="term" value="F:hydrolase activity"/>
    <property type="evidence" value="ECO:0007669"/>
    <property type="project" value="UniProtKB-KW"/>
</dbReference>
<evidence type="ECO:0000256" key="1">
    <source>
        <dbReference type="ARBA" id="ARBA00005513"/>
    </source>
</evidence>
<keyword evidence="3 13" id="KW-1003">Cell membrane</keyword>
<accession>G0V4H9</accession>
<keyword evidence="16" id="KW-0378">Hydrolase</keyword>
<keyword evidence="4 13" id="KW-0138">CF(0)</keyword>
<organism evidence="16 17">
    <name type="scientific">Caloramator australicus RC3</name>
    <dbReference type="NCBI Taxonomy" id="857293"/>
    <lineage>
        <taxon>Bacteria</taxon>
        <taxon>Bacillati</taxon>
        <taxon>Bacillota</taxon>
        <taxon>Clostridia</taxon>
        <taxon>Eubacteriales</taxon>
        <taxon>Clostridiaceae</taxon>
        <taxon>Caloramator</taxon>
    </lineage>
</organism>
<comment type="similarity">
    <text evidence="1 13 14">Belongs to the ATPase B chain family.</text>
</comment>
<keyword evidence="7 13" id="KW-1133">Transmembrane helix</keyword>
<keyword evidence="2 13" id="KW-0813">Transport</keyword>
<evidence type="ECO:0000256" key="14">
    <source>
        <dbReference type="RuleBase" id="RU003848"/>
    </source>
</evidence>
<keyword evidence="8 13" id="KW-0406">Ion transport</keyword>
<sequence>MAIEFWTVFFTILNTFILYIILKKYFFDRFNNIMEARRLSIENKIKEANENYDKSTKLLKEYEEKLKSLEIEGKKIIENYKKRANELYEDILIEAKKESEIIIERAKKDAKLEIEKAKDEIKRQIVDLSFLAASKAIEKELDYTTHHRLIMDFIDKVGS</sequence>
<dbReference type="NCBIfam" id="NF009992">
    <property type="entry name" value="PRK13461.1"/>
    <property type="match status" value="1"/>
</dbReference>
<dbReference type="RefSeq" id="WP_008907737.1">
    <property type="nucleotide sequence ID" value="NZ_CAKP01000017.1"/>
</dbReference>
<dbReference type="InterPro" id="IPR005864">
    <property type="entry name" value="ATP_synth_F0_bsu_bac"/>
</dbReference>
<dbReference type="SUPFAM" id="SSF81573">
    <property type="entry name" value="F1F0 ATP synthase subunit B, membrane domain"/>
    <property type="match status" value="1"/>
</dbReference>
<keyword evidence="9 13" id="KW-0472">Membrane</keyword>
<keyword evidence="6 13" id="KW-0375">Hydrogen ion transport</keyword>
<dbReference type="STRING" id="857293.CAAU_0370"/>
<comment type="function">
    <text evidence="11 13">F(1)F(0) ATP synthase produces ATP from ADP in the presence of a proton or sodium gradient. F-type ATPases consist of two structural domains, F(1) containing the extramembraneous catalytic core and F(0) containing the membrane proton channel, linked together by a central stalk and a peripheral stalk. During catalysis, ATP synthesis in the catalytic domain of F(1) is coupled via a rotary mechanism of the central stalk subunits to proton translocation.</text>
</comment>
<evidence type="ECO:0000256" key="11">
    <source>
        <dbReference type="ARBA" id="ARBA00025198"/>
    </source>
</evidence>
<dbReference type="InterPro" id="IPR050059">
    <property type="entry name" value="ATP_synthase_B_chain"/>
</dbReference>
<dbReference type="GO" id="GO:0046933">
    <property type="term" value="F:proton-transporting ATP synthase activity, rotational mechanism"/>
    <property type="evidence" value="ECO:0007669"/>
    <property type="project" value="UniProtKB-UniRule"/>
</dbReference>
<keyword evidence="5 13" id="KW-0812">Transmembrane</keyword>
<dbReference type="GO" id="GO:0012505">
    <property type="term" value="C:endomembrane system"/>
    <property type="evidence" value="ECO:0007669"/>
    <property type="project" value="UniProtKB-SubCell"/>
</dbReference>
<name>G0V4H9_9CLOT</name>
<keyword evidence="15" id="KW-0175">Coiled coil</keyword>
<proteinExistence type="inferred from homology"/>
<evidence type="ECO:0000256" key="2">
    <source>
        <dbReference type="ARBA" id="ARBA00022448"/>
    </source>
</evidence>
<evidence type="ECO:0000313" key="17">
    <source>
        <dbReference type="Proteomes" id="UP000007652"/>
    </source>
</evidence>
<evidence type="ECO:0000256" key="4">
    <source>
        <dbReference type="ARBA" id="ARBA00022547"/>
    </source>
</evidence>
<dbReference type="NCBIfam" id="TIGR01144">
    <property type="entry name" value="ATP_synt_b"/>
    <property type="match status" value="1"/>
</dbReference>
<dbReference type="Proteomes" id="UP000007652">
    <property type="component" value="Unassembled WGS sequence"/>
</dbReference>
<comment type="function">
    <text evidence="13">Component of the F(0) channel, it forms part of the peripheral stalk, linking F(1) to F(0).</text>
</comment>
<comment type="subcellular location">
    <subcellularLocation>
        <location evidence="13">Cell membrane</location>
        <topology evidence="13">Single-pass membrane protein</topology>
    </subcellularLocation>
    <subcellularLocation>
        <location evidence="12">Endomembrane system</location>
        <topology evidence="12">Single-pass membrane protein</topology>
    </subcellularLocation>
</comment>
<keyword evidence="17" id="KW-1185">Reference proteome</keyword>
<dbReference type="GO" id="GO:0045259">
    <property type="term" value="C:proton-transporting ATP synthase complex"/>
    <property type="evidence" value="ECO:0007669"/>
    <property type="project" value="UniProtKB-KW"/>
</dbReference>
<dbReference type="HAMAP" id="MF_01398">
    <property type="entry name" value="ATP_synth_b_bprime"/>
    <property type="match status" value="1"/>
</dbReference>
<evidence type="ECO:0000256" key="10">
    <source>
        <dbReference type="ARBA" id="ARBA00023310"/>
    </source>
</evidence>
<keyword evidence="10 13" id="KW-0066">ATP synthesis</keyword>
<reference evidence="16 17" key="1">
    <citation type="journal article" date="2011" name="J. Bacteriol.">
        <title>Draft genome sequence of Caloramator australicus strain RC3T, a thermoanaerobe from the Great Artesian Basin of Australia.</title>
        <authorList>
            <person name="Ogg C.D."/>
            <person name="Patel B.K.C."/>
        </authorList>
    </citation>
    <scope>NUCLEOTIDE SEQUENCE [LARGE SCALE GENOMIC DNA]</scope>
    <source>
        <strain evidence="16 17">RC3</strain>
    </source>
</reference>
<protein>
    <recommendedName>
        <fullName evidence="13">ATP synthase subunit b</fullName>
    </recommendedName>
    <alternativeName>
        <fullName evidence="13">ATP synthase F(0) sector subunit b</fullName>
    </alternativeName>
    <alternativeName>
        <fullName evidence="13">ATPase subunit I</fullName>
    </alternativeName>
    <alternativeName>
        <fullName evidence="13">F-type ATPase subunit b</fullName>
        <shortName evidence="13">F-ATPase subunit b</shortName>
    </alternativeName>
</protein>
<comment type="subunit">
    <text evidence="13">F-type ATPases have 2 components, F(1) - the catalytic core - and F(0) - the membrane proton channel. F(1) has five subunits: alpha(3), beta(3), gamma(1), delta(1), epsilon(1). F(0) has three main subunits: a(1), b(2) and c(10-14). The alpha and beta chains form an alternating ring which encloses part of the gamma chain. F(1) is attached to F(0) by a central stalk formed by the gamma and epsilon chains, while a peripheral stalk is formed by the delta and b chains.</text>
</comment>
<evidence type="ECO:0000256" key="5">
    <source>
        <dbReference type="ARBA" id="ARBA00022692"/>
    </source>
</evidence>
<feature type="coiled-coil region" evidence="15">
    <location>
        <begin position="31"/>
        <end position="127"/>
    </location>
</feature>
<dbReference type="InterPro" id="IPR028987">
    <property type="entry name" value="ATP_synth_B-like_membr_sf"/>
</dbReference>
<dbReference type="Pfam" id="PF00430">
    <property type="entry name" value="ATP-synt_B"/>
    <property type="match status" value="1"/>
</dbReference>
<evidence type="ECO:0000256" key="9">
    <source>
        <dbReference type="ARBA" id="ARBA00023136"/>
    </source>
</evidence>
<dbReference type="PANTHER" id="PTHR33445">
    <property type="entry name" value="ATP SYNTHASE SUBUNIT B', CHLOROPLASTIC"/>
    <property type="match status" value="1"/>
</dbReference>
<dbReference type="eggNOG" id="COG0711">
    <property type="taxonomic scope" value="Bacteria"/>
</dbReference>
<evidence type="ECO:0000256" key="8">
    <source>
        <dbReference type="ARBA" id="ARBA00023065"/>
    </source>
</evidence>
<evidence type="ECO:0000256" key="6">
    <source>
        <dbReference type="ARBA" id="ARBA00022781"/>
    </source>
</evidence>
<dbReference type="GO" id="GO:0046961">
    <property type="term" value="F:proton-transporting ATPase activity, rotational mechanism"/>
    <property type="evidence" value="ECO:0007669"/>
    <property type="project" value="TreeGrafter"/>
</dbReference>
<comment type="caution">
    <text evidence="16">The sequence shown here is derived from an EMBL/GenBank/DDBJ whole genome shotgun (WGS) entry which is preliminary data.</text>
</comment>
<feature type="transmembrane region" description="Helical" evidence="13">
    <location>
        <begin position="6"/>
        <end position="22"/>
    </location>
</feature>
<dbReference type="InterPro" id="IPR002146">
    <property type="entry name" value="ATP_synth_b/b'su_bac/chlpt"/>
</dbReference>
<dbReference type="PANTHER" id="PTHR33445:SF1">
    <property type="entry name" value="ATP SYNTHASE SUBUNIT B"/>
    <property type="match status" value="1"/>
</dbReference>
<dbReference type="CDD" id="cd06503">
    <property type="entry name" value="ATP-synt_Fo_b"/>
    <property type="match status" value="1"/>
</dbReference>
<dbReference type="AlphaFoldDB" id="G0V4H9"/>
<evidence type="ECO:0000313" key="16">
    <source>
        <dbReference type="EMBL" id="CCC58019.1"/>
    </source>
</evidence>
<evidence type="ECO:0000256" key="12">
    <source>
        <dbReference type="ARBA" id="ARBA00037847"/>
    </source>
</evidence>
<evidence type="ECO:0000256" key="7">
    <source>
        <dbReference type="ARBA" id="ARBA00022989"/>
    </source>
</evidence>
<evidence type="ECO:0000256" key="3">
    <source>
        <dbReference type="ARBA" id="ARBA00022475"/>
    </source>
</evidence>
<dbReference type="EMBL" id="CAKP01000017">
    <property type="protein sequence ID" value="CCC58019.1"/>
    <property type="molecule type" value="Genomic_DNA"/>
</dbReference>
<dbReference type="GO" id="GO:0005886">
    <property type="term" value="C:plasma membrane"/>
    <property type="evidence" value="ECO:0007669"/>
    <property type="project" value="UniProtKB-SubCell"/>
</dbReference>